<evidence type="ECO:0000256" key="8">
    <source>
        <dbReference type="SAM" id="Phobius"/>
    </source>
</evidence>
<comment type="similarity">
    <text evidence="2">Belongs to the MscS (TC 1.A.23) family.</text>
</comment>
<evidence type="ECO:0000313" key="13">
    <source>
        <dbReference type="Proteomes" id="UP000186777"/>
    </source>
</evidence>
<feature type="region of interest" description="Disordered" evidence="7">
    <location>
        <begin position="354"/>
        <end position="376"/>
    </location>
</feature>
<evidence type="ECO:0008006" key="14">
    <source>
        <dbReference type="Google" id="ProtNLM"/>
    </source>
</evidence>
<evidence type="ECO:0000256" key="2">
    <source>
        <dbReference type="ARBA" id="ARBA00008017"/>
    </source>
</evidence>
<protein>
    <recommendedName>
        <fullName evidence="14">Mechanosensitive ion channel protein MscS</fullName>
    </recommendedName>
</protein>
<feature type="transmembrane region" description="Helical" evidence="8">
    <location>
        <begin position="12"/>
        <end position="28"/>
    </location>
</feature>
<organism evidence="12 13">
    <name type="scientific">Phascolarctobacterium succinatutens</name>
    <dbReference type="NCBI Taxonomy" id="626940"/>
    <lineage>
        <taxon>Bacteria</taxon>
        <taxon>Bacillati</taxon>
        <taxon>Bacillota</taxon>
        <taxon>Negativicutes</taxon>
        <taxon>Acidaminococcales</taxon>
        <taxon>Acidaminococcaceae</taxon>
        <taxon>Phascolarctobacterium</taxon>
    </lineage>
</organism>
<dbReference type="EMBL" id="MNTG01000025">
    <property type="protein sequence ID" value="OLA38071.1"/>
    <property type="molecule type" value="Genomic_DNA"/>
</dbReference>
<dbReference type="Pfam" id="PF00924">
    <property type="entry name" value="MS_channel_2nd"/>
    <property type="match status" value="1"/>
</dbReference>
<dbReference type="Pfam" id="PF21082">
    <property type="entry name" value="MS_channel_3rd"/>
    <property type="match status" value="1"/>
</dbReference>
<dbReference type="PANTHER" id="PTHR30566:SF5">
    <property type="entry name" value="MECHANOSENSITIVE ION CHANNEL PROTEIN 1, MITOCHONDRIAL-RELATED"/>
    <property type="match status" value="1"/>
</dbReference>
<dbReference type="GO" id="GO:0055085">
    <property type="term" value="P:transmembrane transport"/>
    <property type="evidence" value="ECO:0007669"/>
    <property type="project" value="InterPro"/>
</dbReference>
<dbReference type="Pfam" id="PF21088">
    <property type="entry name" value="MS_channel_1st"/>
    <property type="match status" value="1"/>
</dbReference>
<evidence type="ECO:0000259" key="10">
    <source>
        <dbReference type="Pfam" id="PF21082"/>
    </source>
</evidence>
<dbReference type="Gene3D" id="1.10.287.1260">
    <property type="match status" value="1"/>
</dbReference>
<dbReference type="InterPro" id="IPR049278">
    <property type="entry name" value="MS_channel_C"/>
</dbReference>
<dbReference type="Gene3D" id="2.30.30.60">
    <property type="match status" value="1"/>
</dbReference>
<keyword evidence="6 8" id="KW-0472">Membrane</keyword>
<evidence type="ECO:0000256" key="4">
    <source>
        <dbReference type="ARBA" id="ARBA00022692"/>
    </source>
</evidence>
<feature type="transmembrane region" description="Helical" evidence="8">
    <location>
        <begin position="89"/>
        <end position="106"/>
    </location>
</feature>
<feature type="transmembrane region" description="Helical" evidence="8">
    <location>
        <begin position="127"/>
        <end position="150"/>
    </location>
</feature>
<dbReference type="Gene3D" id="3.30.70.100">
    <property type="match status" value="1"/>
</dbReference>
<dbReference type="GO" id="GO:0005886">
    <property type="term" value="C:plasma membrane"/>
    <property type="evidence" value="ECO:0007669"/>
    <property type="project" value="UniProtKB-SubCell"/>
</dbReference>
<comment type="caution">
    <text evidence="12">The sequence shown here is derived from an EMBL/GenBank/DDBJ whole genome shotgun (WGS) entry which is preliminary data.</text>
</comment>
<dbReference type="Proteomes" id="UP000186777">
    <property type="component" value="Unassembled WGS sequence"/>
</dbReference>
<dbReference type="InterPro" id="IPR010920">
    <property type="entry name" value="LSM_dom_sf"/>
</dbReference>
<name>A0A1Q6R6T8_9FIRM</name>
<dbReference type="RefSeq" id="WP_303679625.1">
    <property type="nucleotide sequence ID" value="NZ_MNTG01000025.1"/>
</dbReference>
<dbReference type="InterPro" id="IPR011066">
    <property type="entry name" value="MscS_channel_C_sf"/>
</dbReference>
<feature type="domain" description="Mechanosensitive ion channel transmembrane helices 2/3" evidence="11">
    <location>
        <begin position="134"/>
        <end position="175"/>
    </location>
</feature>
<gene>
    <name evidence="12" type="ORF">BHW43_04270</name>
</gene>
<evidence type="ECO:0000256" key="5">
    <source>
        <dbReference type="ARBA" id="ARBA00022989"/>
    </source>
</evidence>
<dbReference type="STRING" id="626940.BHW43_04270"/>
<dbReference type="SUPFAM" id="SSF82689">
    <property type="entry name" value="Mechanosensitive channel protein MscS (YggB), C-terminal domain"/>
    <property type="match status" value="1"/>
</dbReference>
<dbReference type="InterPro" id="IPR049142">
    <property type="entry name" value="MS_channel_1st"/>
</dbReference>
<evidence type="ECO:0000259" key="9">
    <source>
        <dbReference type="Pfam" id="PF00924"/>
    </source>
</evidence>
<feature type="domain" description="Mechanosensitive ion channel MscS" evidence="9">
    <location>
        <begin position="177"/>
        <end position="242"/>
    </location>
</feature>
<feature type="transmembrane region" description="Helical" evidence="8">
    <location>
        <begin position="59"/>
        <end position="77"/>
    </location>
</feature>
<keyword evidence="3" id="KW-1003">Cell membrane</keyword>
<dbReference type="InterPro" id="IPR006685">
    <property type="entry name" value="MscS_channel_2nd"/>
</dbReference>
<comment type="subcellular location">
    <subcellularLocation>
        <location evidence="1">Cell membrane</location>
        <topology evidence="1">Multi-pass membrane protein</topology>
    </subcellularLocation>
</comment>
<dbReference type="InterPro" id="IPR023408">
    <property type="entry name" value="MscS_beta-dom_sf"/>
</dbReference>
<proteinExistence type="inferred from homology"/>
<keyword evidence="5 8" id="KW-1133">Transmembrane helix</keyword>
<dbReference type="AlphaFoldDB" id="A0A1Q6R6T8"/>
<evidence type="ECO:0000256" key="1">
    <source>
        <dbReference type="ARBA" id="ARBA00004651"/>
    </source>
</evidence>
<sequence length="376" mass="42821">MNDILLTLKPWYPSISAFIFFTVVRYIYKNFFIRLLRRLNNKVSFGYGEDFLNAFETPINIALFIIAFYAAINLSPLASVHDFSFTDRILRTIIVTNFFWGLYNLIDTTHGVFFDLLERFGIQTDEAIANILATVFRMIIIMLGFVTVAREWNYDISAFIASLSIGSLAVAFAAKDALANVFGSMIILLDKPFKIGDWIKANSIEGIVESVSFRSTCIRTFPQELVYIPNSLLSNTPITNYTLRERRRIDFTLGLTYGTTAAQIEEFIFKLKNYLEDLTLIDENDVRVHFLTYNSSSLDIRVVCYAKTGKHLEYLNIMQEINLHTLELLEEVGVSCAFPSTSLYFETPLQENVTEQPAKAQSEADKPKDNSTSANC</sequence>
<evidence type="ECO:0000256" key="7">
    <source>
        <dbReference type="SAM" id="MobiDB-lite"/>
    </source>
</evidence>
<dbReference type="SUPFAM" id="SSF50182">
    <property type="entry name" value="Sm-like ribonucleoproteins"/>
    <property type="match status" value="1"/>
</dbReference>
<reference evidence="12 13" key="1">
    <citation type="journal article" date="2016" name="Nat. Biotechnol.">
        <title>Measurement of bacterial replication rates in microbial communities.</title>
        <authorList>
            <person name="Brown C.T."/>
            <person name="Olm M.R."/>
            <person name="Thomas B.C."/>
            <person name="Banfield J.F."/>
        </authorList>
    </citation>
    <scope>NUCLEOTIDE SEQUENCE [LARGE SCALE GENOMIC DNA]</scope>
    <source>
        <strain evidence="12">46_33</strain>
    </source>
</reference>
<keyword evidence="4 8" id="KW-0812">Transmembrane</keyword>
<evidence type="ECO:0000313" key="12">
    <source>
        <dbReference type="EMBL" id="OLA38071.1"/>
    </source>
</evidence>
<dbReference type="InterPro" id="IPR011014">
    <property type="entry name" value="MscS_channel_TM-2"/>
</dbReference>
<accession>A0A1Q6R6T8</accession>
<dbReference type="PANTHER" id="PTHR30566">
    <property type="entry name" value="YNAI-RELATED MECHANOSENSITIVE ION CHANNEL"/>
    <property type="match status" value="1"/>
</dbReference>
<evidence type="ECO:0000256" key="6">
    <source>
        <dbReference type="ARBA" id="ARBA00023136"/>
    </source>
</evidence>
<evidence type="ECO:0000256" key="3">
    <source>
        <dbReference type="ARBA" id="ARBA00022475"/>
    </source>
</evidence>
<feature type="domain" description="Mechanosensitive ion channel MscS C-terminal" evidence="10">
    <location>
        <begin position="249"/>
        <end position="335"/>
    </location>
</feature>
<dbReference type="SUPFAM" id="SSF82861">
    <property type="entry name" value="Mechanosensitive channel protein MscS (YggB), transmembrane region"/>
    <property type="match status" value="1"/>
</dbReference>
<evidence type="ECO:0000259" key="11">
    <source>
        <dbReference type="Pfam" id="PF21088"/>
    </source>
</evidence>